<dbReference type="EMBL" id="JBHTHR010001519">
    <property type="protein sequence ID" value="MFD0804283.1"/>
    <property type="molecule type" value="Genomic_DNA"/>
</dbReference>
<evidence type="ECO:0000259" key="1">
    <source>
        <dbReference type="Pfam" id="PF13476"/>
    </source>
</evidence>
<name>A0ABW3BNX0_9ACTN</name>
<feature type="non-terminal residue" evidence="2">
    <location>
        <position position="162"/>
    </location>
</feature>
<accession>A0ABW3BNX0</accession>
<gene>
    <name evidence="2" type="ORF">ACFQZU_23610</name>
</gene>
<dbReference type="InterPro" id="IPR038729">
    <property type="entry name" value="Rad50/SbcC_AAA"/>
</dbReference>
<dbReference type="Gene3D" id="3.40.50.300">
    <property type="entry name" value="P-loop containing nucleotide triphosphate hydrolases"/>
    <property type="match status" value="1"/>
</dbReference>
<feature type="domain" description="Rad50/SbcC-type AAA" evidence="1">
    <location>
        <begin position="7"/>
        <end position="84"/>
    </location>
</feature>
<dbReference type="Pfam" id="PF13476">
    <property type="entry name" value="AAA_23"/>
    <property type="match status" value="1"/>
</dbReference>
<sequence length="162" mass="17693">MSKITRLQADNFKRLSVIDIQPGTSGGIVPIRGRNAQGKTSTLDAIMAALGGKSVMPSKPVRRGEDEGAIRVELDDGVVILRRFTADGKGDSIEVTNADGFRAPSPQKMLDGLYASVAFDPLAFTRLKPDQQLARLRQLVKLDVDGDALERQIAVDYEKRRD</sequence>
<dbReference type="SUPFAM" id="SSF52540">
    <property type="entry name" value="P-loop containing nucleoside triphosphate hydrolases"/>
    <property type="match status" value="1"/>
</dbReference>
<dbReference type="InterPro" id="IPR027417">
    <property type="entry name" value="P-loop_NTPase"/>
</dbReference>
<reference evidence="3" key="1">
    <citation type="journal article" date="2019" name="Int. J. Syst. Evol. Microbiol.">
        <title>The Global Catalogue of Microorganisms (GCM) 10K type strain sequencing project: providing services to taxonomists for standard genome sequencing and annotation.</title>
        <authorList>
            <consortium name="The Broad Institute Genomics Platform"/>
            <consortium name="The Broad Institute Genome Sequencing Center for Infectious Disease"/>
            <person name="Wu L."/>
            <person name="Ma J."/>
        </authorList>
    </citation>
    <scope>NUCLEOTIDE SEQUENCE [LARGE SCALE GENOMIC DNA]</scope>
    <source>
        <strain evidence="3">CCUG 63369</strain>
    </source>
</reference>
<evidence type="ECO:0000313" key="3">
    <source>
        <dbReference type="Proteomes" id="UP001596956"/>
    </source>
</evidence>
<keyword evidence="3" id="KW-1185">Reference proteome</keyword>
<protein>
    <submittedName>
        <fullName evidence="2">AAA family ATPase</fullName>
    </submittedName>
</protein>
<comment type="caution">
    <text evidence="2">The sequence shown here is derived from an EMBL/GenBank/DDBJ whole genome shotgun (WGS) entry which is preliminary data.</text>
</comment>
<evidence type="ECO:0000313" key="2">
    <source>
        <dbReference type="EMBL" id="MFD0804283.1"/>
    </source>
</evidence>
<proteinExistence type="predicted"/>
<dbReference type="Proteomes" id="UP001596956">
    <property type="component" value="Unassembled WGS sequence"/>
</dbReference>
<organism evidence="2 3">
    <name type="scientific">Streptomonospora algeriensis</name>
    <dbReference type="NCBI Taxonomy" id="995084"/>
    <lineage>
        <taxon>Bacteria</taxon>
        <taxon>Bacillati</taxon>
        <taxon>Actinomycetota</taxon>
        <taxon>Actinomycetes</taxon>
        <taxon>Streptosporangiales</taxon>
        <taxon>Nocardiopsidaceae</taxon>
        <taxon>Streptomonospora</taxon>
    </lineage>
</organism>